<dbReference type="Proteomes" id="UP001252186">
    <property type="component" value="Unassembled WGS sequence"/>
</dbReference>
<keyword evidence="2" id="KW-1185">Reference proteome</keyword>
<protein>
    <submittedName>
        <fullName evidence="1">Neuromedin U</fullName>
    </submittedName>
</protein>
<gene>
    <name evidence="1" type="ORF">RM519_11420</name>
</gene>
<name>A0ABU2Y9W7_9FLAO</name>
<evidence type="ECO:0000313" key="1">
    <source>
        <dbReference type="EMBL" id="MDT0553858.1"/>
    </source>
</evidence>
<organism evidence="1 2">
    <name type="scientific">Urechidicola vernalis</name>
    <dbReference type="NCBI Taxonomy" id="3075600"/>
    <lineage>
        <taxon>Bacteria</taxon>
        <taxon>Pseudomonadati</taxon>
        <taxon>Bacteroidota</taxon>
        <taxon>Flavobacteriia</taxon>
        <taxon>Flavobacteriales</taxon>
        <taxon>Flavobacteriaceae</taxon>
        <taxon>Urechidicola</taxon>
    </lineage>
</organism>
<proteinExistence type="predicted"/>
<comment type="caution">
    <text evidence="1">The sequence shown here is derived from an EMBL/GenBank/DDBJ whole genome shotgun (WGS) entry which is preliminary data.</text>
</comment>
<sequence length="259" mass="28839">MIKKILLGTFIALGLTCYSQEEQKESEDLASKIQNPIASLISIPFQNNYDFGEDIRPTNTLNFQPVYPFKLSDKVNLITRTIIPIVSGPIYPEGRRDGIGNINVSMFFTPAKASKFIWGVGPTFMFPTIEQGLGFDKFGIAPSVIGLYQNNGWTVGAIFENFFGVAGNSNNDLNFFYSQVFAVKNIKNGWYVNSAPIITANWDAPDSNKWTVPMGAGFGKLSKVGKLPVNWQIGFYKYLESATNADYQIRAQLVLLFPK</sequence>
<reference evidence="1 2" key="1">
    <citation type="submission" date="2023-09" db="EMBL/GenBank/DDBJ databases">
        <authorList>
            <person name="Rey-Velasco X."/>
        </authorList>
    </citation>
    <scope>NUCLEOTIDE SEQUENCE [LARGE SCALE GENOMIC DNA]</scope>
    <source>
        <strain evidence="1 2">P050</strain>
    </source>
</reference>
<accession>A0ABU2Y9W7</accession>
<evidence type="ECO:0000313" key="2">
    <source>
        <dbReference type="Proteomes" id="UP001252186"/>
    </source>
</evidence>
<dbReference type="RefSeq" id="WP_311593944.1">
    <property type="nucleotide sequence ID" value="NZ_JAVRHV010000006.1"/>
</dbReference>
<dbReference type="EMBL" id="JAVRHV010000006">
    <property type="protein sequence ID" value="MDT0553858.1"/>
    <property type="molecule type" value="Genomic_DNA"/>
</dbReference>